<evidence type="ECO:0000313" key="3">
    <source>
        <dbReference type="Proteomes" id="UP000274097"/>
    </source>
</evidence>
<feature type="compositionally biased region" description="Low complexity" evidence="1">
    <location>
        <begin position="319"/>
        <end position="331"/>
    </location>
</feature>
<reference evidence="2 3" key="1">
    <citation type="submission" date="2018-10" db="EMBL/GenBank/DDBJ databases">
        <title>Roseomonas sp. nov., isolated from feces of Tibetan antelopes in the Qinghai-Tibet plateau, China.</title>
        <authorList>
            <person name="Tian Z."/>
        </authorList>
    </citation>
    <scope>NUCLEOTIDE SEQUENCE [LARGE SCALE GENOMIC DNA]</scope>
    <source>
        <strain evidence="2 3">Z23</strain>
    </source>
</reference>
<feature type="compositionally biased region" description="Pro residues" evidence="1">
    <location>
        <begin position="278"/>
        <end position="302"/>
    </location>
</feature>
<sequence length="437" mass="47031">MSVLVPPAIALNRGEARSDPRFIWHHAAFSQMALPFSASSGSWRREVDGAGLAIEVAEADQLVPSGWALRRLLMHVCDKAVRTESAVLEMGADAAALAAEAGLPATEPVLQELTTQLERLAAARLSLSWDKDQALAVFDARGQRRRPGTEWRSRIRLSSRFHASLMEHAIPLDREIVGTLAAESLALDAHGWIRYVLHNQPAGQTTTVPWPDLLRRFGGPGQEPQAFRASFEDALRMVFAADYSISLAADDEGVTVGSFVPEAEPAPEARPSREEPAAPAPVPPPAAAPRPAPPAASPPPGRSPAAGDEASRAPRRVEANAAPAPAPAVRNTPQPIGLGPHLTGLPGVIWLRRGGSDEPVVIAVTPSMRPEPNRMTTLMLEPLVMQISGGLYQDEFTKVSSWIMANRDLIDLVWEGEIKTLEEASSRVRKAPAPGWR</sequence>
<evidence type="ECO:0000313" key="2">
    <source>
        <dbReference type="EMBL" id="RMI19865.1"/>
    </source>
</evidence>
<keyword evidence="3" id="KW-1185">Reference proteome</keyword>
<protein>
    <submittedName>
        <fullName evidence="2">Uncharacterized protein</fullName>
    </submittedName>
</protein>
<gene>
    <name evidence="2" type="ORF">EBE87_18535</name>
</gene>
<proteinExistence type="predicted"/>
<feature type="compositionally biased region" description="Basic and acidic residues" evidence="1">
    <location>
        <begin position="309"/>
        <end position="318"/>
    </location>
</feature>
<dbReference type="Proteomes" id="UP000274097">
    <property type="component" value="Unassembled WGS sequence"/>
</dbReference>
<name>A0ABX9VFY4_9PROT</name>
<organism evidence="2 3">
    <name type="scientific">Teichococcus wenyumeiae</name>
    <dbReference type="NCBI Taxonomy" id="2478470"/>
    <lineage>
        <taxon>Bacteria</taxon>
        <taxon>Pseudomonadati</taxon>
        <taxon>Pseudomonadota</taxon>
        <taxon>Alphaproteobacteria</taxon>
        <taxon>Acetobacterales</taxon>
        <taxon>Roseomonadaceae</taxon>
        <taxon>Roseomonas</taxon>
    </lineage>
</organism>
<evidence type="ECO:0000256" key="1">
    <source>
        <dbReference type="SAM" id="MobiDB-lite"/>
    </source>
</evidence>
<feature type="region of interest" description="Disordered" evidence="1">
    <location>
        <begin position="262"/>
        <end position="338"/>
    </location>
</feature>
<accession>A0ABX9VFY4</accession>
<dbReference type="EMBL" id="RFLX01000015">
    <property type="protein sequence ID" value="RMI19865.1"/>
    <property type="molecule type" value="Genomic_DNA"/>
</dbReference>
<comment type="caution">
    <text evidence="2">The sequence shown here is derived from an EMBL/GenBank/DDBJ whole genome shotgun (WGS) entry which is preliminary data.</text>
</comment>